<dbReference type="GO" id="GO:0005737">
    <property type="term" value="C:cytoplasm"/>
    <property type="evidence" value="ECO:0007669"/>
    <property type="project" value="TreeGrafter"/>
</dbReference>
<dbReference type="Gene3D" id="3.30.9.10">
    <property type="entry name" value="D-Amino Acid Oxidase, subunit A, domain 2"/>
    <property type="match status" value="1"/>
</dbReference>
<evidence type="ECO:0000256" key="1">
    <source>
        <dbReference type="ARBA" id="ARBA00023002"/>
    </source>
</evidence>
<dbReference type="PANTHER" id="PTHR13847">
    <property type="entry name" value="SARCOSINE DEHYDROGENASE-RELATED"/>
    <property type="match status" value="1"/>
</dbReference>
<keyword evidence="1" id="KW-0560">Oxidoreductase</keyword>
<organism evidence="3">
    <name type="scientific">Gordonia amarae</name>
    <dbReference type="NCBI Taxonomy" id="36821"/>
    <lineage>
        <taxon>Bacteria</taxon>
        <taxon>Bacillati</taxon>
        <taxon>Actinomycetota</taxon>
        <taxon>Actinomycetes</taxon>
        <taxon>Mycobacteriales</taxon>
        <taxon>Gordoniaceae</taxon>
        <taxon>Gordonia</taxon>
    </lineage>
</organism>
<proteinExistence type="predicted"/>
<evidence type="ECO:0000256" key="2">
    <source>
        <dbReference type="SAM" id="MobiDB-lite"/>
    </source>
</evidence>
<dbReference type="InterPro" id="IPR036188">
    <property type="entry name" value="FAD/NAD-bd_sf"/>
</dbReference>
<reference evidence="3" key="1">
    <citation type="journal article" date="2021" name="Nat. Microbiol.">
        <title>Cocultivation of an ultrasmall environmental parasitic bacterium with lytic ability against bacteria associated with wastewater foams.</title>
        <authorList>
            <person name="Batinovic S."/>
            <person name="Rose J.J.A."/>
            <person name="Ratcliffe J."/>
            <person name="Seviour R.J."/>
            <person name="Petrovski S."/>
        </authorList>
    </citation>
    <scope>NUCLEOTIDE SEQUENCE</scope>
    <source>
        <strain evidence="3">CON44</strain>
    </source>
</reference>
<dbReference type="Pfam" id="PF01266">
    <property type="entry name" value="DAO"/>
    <property type="match status" value="1"/>
</dbReference>
<dbReference type="Gene3D" id="3.50.50.60">
    <property type="entry name" value="FAD/NAD(P)-binding domain"/>
    <property type="match status" value="1"/>
</dbReference>
<gene>
    <name evidence="3" type="ORF">GII30_11230</name>
</gene>
<dbReference type="InterPro" id="IPR006076">
    <property type="entry name" value="FAD-dep_OxRdtase"/>
</dbReference>
<dbReference type="GO" id="GO:0016491">
    <property type="term" value="F:oxidoreductase activity"/>
    <property type="evidence" value="ECO:0007669"/>
    <property type="project" value="UniProtKB-KW"/>
</dbReference>
<dbReference type="RefSeq" id="WP_005183460.1">
    <property type="nucleotide sequence ID" value="NZ_CP045804.1"/>
</dbReference>
<dbReference type="PANTHER" id="PTHR13847:SF287">
    <property type="entry name" value="FAD-DEPENDENT OXIDOREDUCTASE DOMAIN-CONTAINING PROTEIN 1"/>
    <property type="match status" value="1"/>
</dbReference>
<name>A0A857L1B0_9ACTN</name>
<dbReference type="SUPFAM" id="SSF54373">
    <property type="entry name" value="FAD-linked reductases, C-terminal domain"/>
    <property type="match status" value="1"/>
</dbReference>
<evidence type="ECO:0000313" key="3">
    <source>
        <dbReference type="EMBL" id="QHN39654.1"/>
    </source>
</evidence>
<dbReference type="SUPFAM" id="SSF51905">
    <property type="entry name" value="FAD/NAD(P)-binding domain"/>
    <property type="match status" value="1"/>
</dbReference>
<dbReference type="EMBL" id="CP045810">
    <property type="protein sequence ID" value="QHN39654.1"/>
    <property type="molecule type" value="Genomic_DNA"/>
</dbReference>
<protein>
    <submittedName>
        <fullName evidence="3">FAD-dependent oxidoreductase</fullName>
    </submittedName>
</protein>
<dbReference type="AlphaFoldDB" id="A0A857L1B0"/>
<feature type="region of interest" description="Disordered" evidence="2">
    <location>
        <begin position="370"/>
        <end position="391"/>
    </location>
</feature>
<accession>A0A857L1B0</accession>
<sequence>MTRHSACDVVVIGAGAVGAAVAWYATGAGLSVTVVERGAIVSGSSSSCEGNLLVSDKEPGPELDLALYSHRVWADELVDFRALWEFDFKGGLVVAATTEGRDGLTDLAERQRAAGVIVQDVPLDEVPTLEPHLTRDIASAAFYPQDCQVQPILLAAHLLRMARSRGATVHTDTPVTGFVTAGDRVTGVRTSSGEISAPIVVNCAGAWAGEVAALAGNHLPVLPRRGFVLVTEPLPPTVFHKVYAGEYVAATQSGDAGLQTSTVIEGTEGGTVLIGSSRERVGFDKTPSLPAIREIAAKALRLYPSLRQVSVMRTYLGFRPYCPDHLPVIGEDPRTPGLWHATGHEGAGIGLSVGTAKLLVQAMTGQPTELPLTPFAPDRPTLAPAPTGVPT</sequence>